<dbReference type="EMBL" id="BPLR01011972">
    <property type="protein sequence ID" value="GIY50383.1"/>
    <property type="molecule type" value="Genomic_DNA"/>
</dbReference>
<dbReference type="Proteomes" id="UP001054945">
    <property type="component" value="Unassembled WGS sequence"/>
</dbReference>
<organism evidence="1 2">
    <name type="scientific">Caerostris extrusa</name>
    <name type="common">Bark spider</name>
    <name type="synonym">Caerostris bankana</name>
    <dbReference type="NCBI Taxonomy" id="172846"/>
    <lineage>
        <taxon>Eukaryota</taxon>
        <taxon>Metazoa</taxon>
        <taxon>Ecdysozoa</taxon>
        <taxon>Arthropoda</taxon>
        <taxon>Chelicerata</taxon>
        <taxon>Arachnida</taxon>
        <taxon>Araneae</taxon>
        <taxon>Araneomorphae</taxon>
        <taxon>Entelegynae</taxon>
        <taxon>Araneoidea</taxon>
        <taxon>Araneidae</taxon>
        <taxon>Caerostris</taxon>
    </lineage>
</organism>
<gene>
    <name evidence="1" type="ORF">CEXT_518631</name>
</gene>
<evidence type="ECO:0000313" key="1">
    <source>
        <dbReference type="EMBL" id="GIY50383.1"/>
    </source>
</evidence>
<protein>
    <submittedName>
        <fullName evidence="1">Uncharacterized protein</fullName>
    </submittedName>
</protein>
<reference evidence="1 2" key="1">
    <citation type="submission" date="2021-06" db="EMBL/GenBank/DDBJ databases">
        <title>Caerostris extrusa draft genome.</title>
        <authorList>
            <person name="Kono N."/>
            <person name="Arakawa K."/>
        </authorList>
    </citation>
    <scope>NUCLEOTIDE SEQUENCE [LARGE SCALE GENOMIC DNA]</scope>
</reference>
<proteinExistence type="predicted"/>
<sequence length="80" mass="9061">MATADSSCHFSRENKLELNVLRFGMEPGNRKPFSTPHPTLKAPVGRKFVNEKFWCAPLISLVLFGNWFSNVCFIQTNSSL</sequence>
<comment type="caution">
    <text evidence="1">The sequence shown here is derived from an EMBL/GenBank/DDBJ whole genome shotgun (WGS) entry which is preliminary data.</text>
</comment>
<name>A0AAV4TUV6_CAEEX</name>
<evidence type="ECO:0000313" key="2">
    <source>
        <dbReference type="Proteomes" id="UP001054945"/>
    </source>
</evidence>
<dbReference type="AlphaFoldDB" id="A0AAV4TUV6"/>
<accession>A0AAV4TUV6</accession>
<keyword evidence="2" id="KW-1185">Reference proteome</keyword>